<keyword evidence="11" id="KW-1185">Reference proteome</keyword>
<comment type="similarity">
    <text evidence="5">Belongs to the actin-binding proteins ADF family. Coactosin subfamily.</text>
</comment>
<evidence type="ECO:0000256" key="5">
    <source>
        <dbReference type="ARBA" id="ARBA00038052"/>
    </source>
</evidence>
<dbReference type="CDD" id="cd11282">
    <property type="entry name" value="ADF_coactosin_like"/>
    <property type="match status" value="1"/>
</dbReference>
<evidence type="ECO:0000256" key="7">
    <source>
        <dbReference type="ARBA" id="ARBA00062335"/>
    </source>
</evidence>
<gene>
    <name evidence="10" type="ORF">LSH36_706g01032</name>
</gene>
<dbReference type="Proteomes" id="UP001208570">
    <property type="component" value="Unassembled WGS sequence"/>
</dbReference>
<organism evidence="10 11">
    <name type="scientific">Paralvinella palmiformis</name>
    <dbReference type="NCBI Taxonomy" id="53620"/>
    <lineage>
        <taxon>Eukaryota</taxon>
        <taxon>Metazoa</taxon>
        <taxon>Spiralia</taxon>
        <taxon>Lophotrochozoa</taxon>
        <taxon>Annelida</taxon>
        <taxon>Polychaeta</taxon>
        <taxon>Sedentaria</taxon>
        <taxon>Canalipalpata</taxon>
        <taxon>Terebellida</taxon>
        <taxon>Terebelliformia</taxon>
        <taxon>Alvinellidae</taxon>
        <taxon>Paralvinella</taxon>
    </lineage>
</organism>
<dbReference type="GO" id="GO:0030864">
    <property type="term" value="C:cortical actin cytoskeleton"/>
    <property type="evidence" value="ECO:0007669"/>
    <property type="project" value="TreeGrafter"/>
</dbReference>
<evidence type="ECO:0000256" key="4">
    <source>
        <dbReference type="ARBA" id="ARBA00023212"/>
    </source>
</evidence>
<evidence type="ECO:0000313" key="11">
    <source>
        <dbReference type="Proteomes" id="UP001208570"/>
    </source>
</evidence>
<dbReference type="Gene3D" id="3.40.20.10">
    <property type="entry name" value="Severin"/>
    <property type="match status" value="1"/>
</dbReference>
<evidence type="ECO:0000259" key="9">
    <source>
        <dbReference type="PROSITE" id="PS51263"/>
    </source>
</evidence>
<comment type="caution">
    <text evidence="10">The sequence shown here is derived from an EMBL/GenBank/DDBJ whole genome shotgun (WGS) entry which is preliminary data.</text>
</comment>
<keyword evidence="4" id="KW-0206">Cytoskeleton</keyword>
<dbReference type="GO" id="GO:0030427">
    <property type="term" value="C:site of polarized growth"/>
    <property type="evidence" value="ECO:0007669"/>
    <property type="project" value="TreeGrafter"/>
</dbReference>
<keyword evidence="2" id="KW-0963">Cytoplasm</keyword>
<sequence>MISAYCSGGHPVRYYRQYIVSRRRRYVGVHIIVLKMADIDRDSISQAYEDVRNDASETNWAFVTYDEDNIILHSTGTDYEDLVSKFEATQSYLYRSPPDDQRAFAFIRMTVGDEMSRRPKFVMITWIGPEVGPMKRAKVSTDKAFVKQIFQIFAKEIQTSERSELQEDYITQELIKAGGANYGTGMQNE</sequence>
<dbReference type="AlphaFoldDB" id="A0AAD9J2E6"/>
<evidence type="ECO:0000256" key="2">
    <source>
        <dbReference type="ARBA" id="ARBA00022490"/>
    </source>
</evidence>
<feature type="domain" description="ADF-H" evidence="9">
    <location>
        <begin position="36"/>
        <end position="175"/>
    </location>
</feature>
<dbReference type="InterPro" id="IPR029006">
    <property type="entry name" value="ADF-H/Gelsolin-like_dom_sf"/>
</dbReference>
<dbReference type="SUPFAM" id="SSF55753">
    <property type="entry name" value="Actin depolymerizing proteins"/>
    <property type="match status" value="1"/>
</dbReference>
<evidence type="ECO:0000256" key="8">
    <source>
        <dbReference type="ARBA" id="ARBA00068121"/>
    </source>
</evidence>
<proteinExistence type="inferred from homology"/>
<dbReference type="GO" id="GO:0030833">
    <property type="term" value="P:regulation of actin filament polymerization"/>
    <property type="evidence" value="ECO:0007669"/>
    <property type="project" value="TreeGrafter"/>
</dbReference>
<evidence type="ECO:0000313" key="10">
    <source>
        <dbReference type="EMBL" id="KAK2145053.1"/>
    </source>
</evidence>
<dbReference type="PANTHER" id="PTHR10829">
    <property type="entry name" value="CORTACTIN AND DREBRIN"/>
    <property type="match status" value="1"/>
</dbReference>
<dbReference type="GO" id="GO:0051015">
    <property type="term" value="F:actin filament binding"/>
    <property type="evidence" value="ECO:0007669"/>
    <property type="project" value="TreeGrafter"/>
</dbReference>
<dbReference type="InterPro" id="IPR002108">
    <property type="entry name" value="ADF-H"/>
</dbReference>
<dbReference type="PROSITE" id="PS51263">
    <property type="entry name" value="ADF_H"/>
    <property type="match status" value="1"/>
</dbReference>
<evidence type="ECO:0000256" key="1">
    <source>
        <dbReference type="ARBA" id="ARBA00004245"/>
    </source>
</evidence>
<dbReference type="Pfam" id="PF00241">
    <property type="entry name" value="Cofilin_ADF"/>
    <property type="match status" value="1"/>
</dbReference>
<keyword evidence="3" id="KW-0009">Actin-binding</keyword>
<comment type="subunit">
    <text evidence="7">Interacts with 5-lipoxygenase (ALOX5/5LO) in a calcium-independent manner. Binds to F-actin with a stoichiometry of 1:2.</text>
</comment>
<reference evidence="10" key="1">
    <citation type="journal article" date="2023" name="Mol. Biol. Evol.">
        <title>Third-Generation Sequencing Reveals the Adaptive Role of the Epigenome in Three Deep-Sea Polychaetes.</title>
        <authorList>
            <person name="Perez M."/>
            <person name="Aroh O."/>
            <person name="Sun Y."/>
            <person name="Lan Y."/>
            <person name="Juniper S.K."/>
            <person name="Young C.R."/>
            <person name="Angers B."/>
            <person name="Qian P.Y."/>
        </authorList>
    </citation>
    <scope>NUCLEOTIDE SEQUENCE</scope>
    <source>
        <strain evidence="10">P08H-3</strain>
    </source>
</reference>
<dbReference type="PANTHER" id="PTHR10829:SF29">
    <property type="entry name" value="COACTOSIN-LIKE PROTEIN"/>
    <property type="match status" value="1"/>
</dbReference>
<evidence type="ECO:0000256" key="6">
    <source>
        <dbReference type="ARBA" id="ARBA00058385"/>
    </source>
</evidence>
<name>A0AAD9J2E6_9ANNE</name>
<protein>
    <recommendedName>
        <fullName evidence="8">Coactosin-like protein</fullName>
    </recommendedName>
</protein>
<dbReference type="GO" id="GO:0005884">
    <property type="term" value="C:actin filament"/>
    <property type="evidence" value="ECO:0007669"/>
    <property type="project" value="TreeGrafter"/>
</dbReference>
<dbReference type="FunFam" id="3.40.20.10:FF:000018">
    <property type="entry name" value="Coactosin-like 1"/>
    <property type="match status" value="1"/>
</dbReference>
<comment type="function">
    <text evidence="6">Binds to F-actin in a calcium-independent manner. Has no direct effect on actin depolymerization. Acts as a chaperone for ALOX5 (5LO), influencing both its stability and activity in leukotrienes synthesis.</text>
</comment>
<accession>A0AAD9J2E6</accession>
<dbReference type="SMART" id="SM00102">
    <property type="entry name" value="ADF"/>
    <property type="match status" value="1"/>
</dbReference>
<evidence type="ECO:0000256" key="3">
    <source>
        <dbReference type="ARBA" id="ARBA00023203"/>
    </source>
</evidence>
<dbReference type="EMBL" id="JAODUP010000706">
    <property type="protein sequence ID" value="KAK2145053.1"/>
    <property type="molecule type" value="Genomic_DNA"/>
</dbReference>
<comment type="subcellular location">
    <subcellularLocation>
        <location evidence="1">Cytoplasm</location>
        <location evidence="1">Cytoskeleton</location>
    </subcellularLocation>
</comment>